<dbReference type="AlphaFoldDB" id="A0A2M6XBS8"/>
<reference evidence="3" key="1">
    <citation type="submission" date="2017-09" db="EMBL/GenBank/DDBJ databases">
        <title>Depth-based differentiation of microbial function through sediment-hosted aquifers and enrichment of novel symbionts in the deep terrestrial subsurface.</title>
        <authorList>
            <person name="Probst A.J."/>
            <person name="Ladd B."/>
            <person name="Jarett J.K."/>
            <person name="Geller-Mcgrath D.E."/>
            <person name="Sieber C.M.K."/>
            <person name="Emerson J.B."/>
            <person name="Anantharaman K."/>
            <person name="Thomas B.C."/>
            <person name="Malmstrom R."/>
            <person name="Stieglmeier M."/>
            <person name="Klingl A."/>
            <person name="Woyke T."/>
            <person name="Ryan C.M."/>
            <person name="Banfield J.F."/>
        </authorList>
    </citation>
    <scope>NUCLEOTIDE SEQUENCE [LARGE SCALE GENOMIC DNA]</scope>
</reference>
<organism evidence="2 3">
    <name type="scientific">Candidatus Shapirobacteria bacterium CG08_land_8_20_14_0_20_39_18</name>
    <dbReference type="NCBI Taxonomy" id="1974883"/>
    <lineage>
        <taxon>Bacteria</taxon>
        <taxon>Candidatus Shapironibacteriota</taxon>
    </lineage>
</organism>
<protein>
    <submittedName>
        <fullName evidence="2">Uncharacterized protein</fullName>
    </submittedName>
</protein>
<gene>
    <name evidence="2" type="ORF">COT44_04430</name>
</gene>
<feature type="region of interest" description="Disordered" evidence="1">
    <location>
        <begin position="239"/>
        <end position="259"/>
    </location>
</feature>
<accession>A0A2M6XBS8</accession>
<proteinExistence type="predicted"/>
<name>A0A2M6XBS8_9BACT</name>
<feature type="compositionally biased region" description="Polar residues" evidence="1">
    <location>
        <begin position="245"/>
        <end position="259"/>
    </location>
</feature>
<dbReference type="Proteomes" id="UP000228996">
    <property type="component" value="Unassembled WGS sequence"/>
</dbReference>
<dbReference type="EMBL" id="PEYO01000022">
    <property type="protein sequence ID" value="PIU03116.1"/>
    <property type="molecule type" value="Genomic_DNA"/>
</dbReference>
<evidence type="ECO:0000256" key="1">
    <source>
        <dbReference type="SAM" id="MobiDB-lite"/>
    </source>
</evidence>
<evidence type="ECO:0000313" key="2">
    <source>
        <dbReference type="EMBL" id="PIU03116.1"/>
    </source>
</evidence>
<comment type="caution">
    <text evidence="2">The sequence shown here is derived from an EMBL/GenBank/DDBJ whole genome shotgun (WGS) entry which is preliminary data.</text>
</comment>
<evidence type="ECO:0000313" key="3">
    <source>
        <dbReference type="Proteomes" id="UP000228996"/>
    </source>
</evidence>
<sequence length="259" mass="28929">MLPDRVINTRGNVRIVESTPQDREVYLTHLHNLLTVVEQEAGGKEGWWVIGGIARDAVLQKEDFVVMSPEGTWRDVDILFSQAKKDLAVKVRRENPTPLSIGAVYHNIAEIKPSEATLKFGKINVSVPPQVVEFPTLSAETLFHLYCIGDRPEGKMREKDFLNALDLGRSIAQNPDPKYPESLYAGFHEFSKLKNSTKGGLNNFLYSPLNKVIAINNPRIMPVLEHIWQACGDISLHRPGEKTPTPISSPLTQEAQRAG</sequence>